<evidence type="ECO:0000313" key="2">
    <source>
        <dbReference type="Proteomes" id="UP000053480"/>
    </source>
</evidence>
<dbReference type="EC" id="3.6.1.-" evidence="1"/>
<protein>
    <submittedName>
        <fullName evidence="1">Inosine/xanthosine triphosphatase</fullName>
        <ecNumber evidence="1">3.6.1.-</ecNumber>
    </submittedName>
</protein>
<accession>A0ACC6TN70</accession>
<dbReference type="EMBL" id="JZWS03000003">
    <property type="protein sequence ID" value="MEW9491319.1"/>
    <property type="molecule type" value="Genomic_DNA"/>
</dbReference>
<gene>
    <name evidence="1" type="primary">yjjX</name>
    <name evidence="1" type="ORF">TQ35_0003830</name>
</gene>
<sequence length="169" mass="18165">MLVSVGSTNPAKVEAVRVAIKTVGLKAEVAPVEVEPGVPPQPMCEETYVGARNRAVKSIKKTGADLGIGIEGGVCVDMGFPVAFAVVYVVNNEGKENMSRSASFTLPKSVFEMVLRGMELGEAVDKLFSLTGSKYNVGAIGILTKYIDRTRLYVDPVIMALYPFYNNVE</sequence>
<evidence type="ECO:0000313" key="1">
    <source>
        <dbReference type="EMBL" id="MEW9491319.1"/>
    </source>
</evidence>
<reference evidence="1" key="1">
    <citation type="submission" date="2024-07" db="EMBL/GenBank/DDBJ databases">
        <title>Metagenome and Metagenome-Assembled Genomes of Archaea from a hot spring from the geothermal field of Los Azufres, Mexico.</title>
        <authorList>
            <person name="Marin-Paredes R."/>
            <person name="Martinez-Romero E."/>
            <person name="Servin-Garciduenas L.E."/>
        </authorList>
    </citation>
    <scope>NUCLEOTIDE SEQUENCE</scope>
    <source>
        <strain evidence="1">AZ1-454</strain>
    </source>
</reference>
<name>A0ACC6TN70_9CREN</name>
<organism evidence="1 2">
    <name type="scientific">Candidatus Aramenus sulfurataquae</name>
    <dbReference type="NCBI Taxonomy" id="1326980"/>
    <lineage>
        <taxon>Archaea</taxon>
        <taxon>Thermoproteota</taxon>
        <taxon>Thermoprotei</taxon>
        <taxon>Sulfolobales</taxon>
        <taxon>Sulfolobaceae</taxon>
        <taxon>Candidatus Aramenus</taxon>
    </lineage>
</organism>
<keyword evidence="1" id="KW-0378">Hydrolase</keyword>
<proteinExistence type="predicted"/>
<dbReference type="Proteomes" id="UP000053480">
    <property type="component" value="Unassembled WGS sequence"/>
</dbReference>
<comment type="caution">
    <text evidence="1">The sequence shown here is derived from an EMBL/GenBank/DDBJ whole genome shotgun (WGS) entry which is preliminary data.</text>
</comment>